<sequence>MCCGPEAGPTQGMTVALTRLQLKGQRTWRFHIIPSCDPLTRIRRIIASRIGLCAIDHSIV</sequence>
<name>A0A9P6NPW3_9BASI</name>
<evidence type="ECO:0000313" key="1">
    <source>
        <dbReference type="EMBL" id="KAG0147425.1"/>
    </source>
</evidence>
<proteinExistence type="predicted"/>
<gene>
    <name evidence="1" type="ORF">CROQUDRAFT_656159</name>
</gene>
<reference evidence="1" key="1">
    <citation type="submission" date="2013-11" db="EMBL/GenBank/DDBJ databases">
        <title>Genome sequence of the fusiform rust pathogen reveals effectors for host alternation and coevolution with pine.</title>
        <authorList>
            <consortium name="DOE Joint Genome Institute"/>
            <person name="Smith K."/>
            <person name="Pendleton A."/>
            <person name="Kubisiak T."/>
            <person name="Anderson C."/>
            <person name="Salamov A."/>
            <person name="Aerts A."/>
            <person name="Riley R."/>
            <person name="Clum A."/>
            <person name="Lindquist E."/>
            <person name="Ence D."/>
            <person name="Campbell M."/>
            <person name="Kronenberg Z."/>
            <person name="Feau N."/>
            <person name="Dhillon B."/>
            <person name="Hamelin R."/>
            <person name="Burleigh J."/>
            <person name="Smith J."/>
            <person name="Yandell M."/>
            <person name="Nelson C."/>
            <person name="Grigoriev I."/>
            <person name="Davis J."/>
        </authorList>
    </citation>
    <scope>NUCLEOTIDE SEQUENCE</scope>
    <source>
        <strain evidence="1">G11</strain>
    </source>
</reference>
<keyword evidence="2" id="KW-1185">Reference proteome</keyword>
<evidence type="ECO:0000313" key="2">
    <source>
        <dbReference type="Proteomes" id="UP000886653"/>
    </source>
</evidence>
<comment type="caution">
    <text evidence="1">The sequence shown here is derived from an EMBL/GenBank/DDBJ whole genome shotgun (WGS) entry which is preliminary data.</text>
</comment>
<dbReference type="Proteomes" id="UP000886653">
    <property type="component" value="Unassembled WGS sequence"/>
</dbReference>
<accession>A0A9P6NPW3</accession>
<organism evidence="1 2">
    <name type="scientific">Cronartium quercuum f. sp. fusiforme G11</name>
    <dbReference type="NCBI Taxonomy" id="708437"/>
    <lineage>
        <taxon>Eukaryota</taxon>
        <taxon>Fungi</taxon>
        <taxon>Dikarya</taxon>
        <taxon>Basidiomycota</taxon>
        <taxon>Pucciniomycotina</taxon>
        <taxon>Pucciniomycetes</taxon>
        <taxon>Pucciniales</taxon>
        <taxon>Coleosporiaceae</taxon>
        <taxon>Cronartium</taxon>
    </lineage>
</organism>
<protein>
    <submittedName>
        <fullName evidence="1">Uncharacterized protein</fullName>
    </submittedName>
</protein>
<dbReference type="EMBL" id="MU167248">
    <property type="protein sequence ID" value="KAG0147425.1"/>
    <property type="molecule type" value="Genomic_DNA"/>
</dbReference>
<dbReference type="AlphaFoldDB" id="A0A9P6NPW3"/>